<keyword evidence="4 5" id="KW-0720">Serine protease</keyword>
<evidence type="ECO:0000256" key="2">
    <source>
        <dbReference type="ARBA" id="ARBA00022670"/>
    </source>
</evidence>
<proteinExistence type="inferred from homology"/>
<dbReference type="PROSITE" id="PS00138">
    <property type="entry name" value="SUBTILASE_SER"/>
    <property type="match status" value="1"/>
</dbReference>
<dbReference type="GO" id="GO:0006508">
    <property type="term" value="P:proteolysis"/>
    <property type="evidence" value="ECO:0007669"/>
    <property type="project" value="UniProtKB-KW"/>
</dbReference>
<accession>A0ABU3GSD4</accession>
<feature type="active site" description="Charge relay system" evidence="5">
    <location>
        <position position="66"/>
    </location>
</feature>
<evidence type="ECO:0000313" key="9">
    <source>
        <dbReference type="Proteomes" id="UP001258315"/>
    </source>
</evidence>
<evidence type="ECO:0000256" key="4">
    <source>
        <dbReference type="ARBA" id="ARBA00022825"/>
    </source>
</evidence>
<feature type="chain" id="PRO_5046589829" evidence="6">
    <location>
        <begin position="25"/>
        <end position="526"/>
    </location>
</feature>
<evidence type="ECO:0000256" key="3">
    <source>
        <dbReference type="ARBA" id="ARBA00022801"/>
    </source>
</evidence>
<reference evidence="9" key="1">
    <citation type="submission" date="2023-07" db="EMBL/GenBank/DDBJ databases">
        <title>Functional and genomic diversity of the sorghum phyllosphere microbiome.</title>
        <authorList>
            <person name="Shade A."/>
        </authorList>
    </citation>
    <scope>NUCLEOTIDE SEQUENCE [LARGE SCALE GENOMIC DNA]</scope>
    <source>
        <strain evidence="9">SORGH_AS_0422</strain>
    </source>
</reference>
<dbReference type="InterPro" id="IPR015500">
    <property type="entry name" value="Peptidase_S8_subtilisin-rel"/>
</dbReference>
<dbReference type="RefSeq" id="WP_311949365.1">
    <property type="nucleotide sequence ID" value="NZ_JAVLVU010000001.1"/>
</dbReference>
<feature type="active site" description="Charge relay system" evidence="5">
    <location>
        <position position="282"/>
    </location>
</feature>
<evidence type="ECO:0000313" key="8">
    <source>
        <dbReference type="EMBL" id="MDT3402690.1"/>
    </source>
</evidence>
<dbReference type="PANTHER" id="PTHR43806:SF11">
    <property type="entry name" value="CEREVISIN-RELATED"/>
    <property type="match status" value="1"/>
</dbReference>
<comment type="caution">
    <text evidence="8">The sequence shown here is derived from an EMBL/GenBank/DDBJ whole genome shotgun (WGS) entry which is preliminary data.</text>
</comment>
<sequence length="526" mass="57228">MNPNLLLKSLLLTAGLTVSYCSYAQKANWQNLDLKSDTTFGISTEKAYLELLKGKKSTPVLVAVIDGGIDIEHEDLKKIIWTNPKEVAGDGKDNDKNGYIDDLHGWDFIGGAKGDVHWDNIELTRLARKYRTQFTGKDTTKLSGKDLADFETYQKLRTELDKKVIPAKKNLQSLTNAKTGIASMLTKIGNQNPTVADIEKFTPENQAETIAKANALRLVPRFKDFKEFYQAVIVDAFDHYNTQVQYHFNLDFDPRSIVGDNYADSKERKYGNADVAGPDADHGSHCAGIIGAVRDNNLGIKGVADNVMIMSVRTVPDGDERDKDVANAIRYAAENGAKVVSMSFGKGYSWDKKAVDEAVKYAMSKDVLLVHAAGNDNLNLDVDKNFPLAKYEDGGQAANWIEVGASGSKDDNTLKASFSNYGKNTVDVFAPGVDINSTTPGSTYALHSGTSMAAPVVAGLASLIRSYYPKLSAAQVKDIILKSVVKVNHTVTTKVNGQNTELAFADLCKTGGIINAYNALQLAASM</sequence>
<comment type="similarity">
    <text evidence="1 5">Belongs to the peptidase S8 family.</text>
</comment>
<dbReference type="InterPro" id="IPR023828">
    <property type="entry name" value="Peptidase_S8_Ser-AS"/>
</dbReference>
<dbReference type="PANTHER" id="PTHR43806">
    <property type="entry name" value="PEPTIDASE S8"/>
    <property type="match status" value="1"/>
</dbReference>
<evidence type="ECO:0000259" key="7">
    <source>
        <dbReference type="Pfam" id="PF00082"/>
    </source>
</evidence>
<feature type="domain" description="Peptidase S8/S53" evidence="7">
    <location>
        <begin position="60"/>
        <end position="487"/>
    </location>
</feature>
<dbReference type="CDD" id="cd07483">
    <property type="entry name" value="Peptidases_S8_Subtilisin_Novo-like"/>
    <property type="match status" value="1"/>
</dbReference>
<dbReference type="Gene3D" id="3.40.50.200">
    <property type="entry name" value="Peptidase S8/S53 domain"/>
    <property type="match status" value="2"/>
</dbReference>
<dbReference type="InterPro" id="IPR000209">
    <property type="entry name" value="Peptidase_S8/S53_dom"/>
</dbReference>
<evidence type="ECO:0000256" key="6">
    <source>
        <dbReference type="SAM" id="SignalP"/>
    </source>
</evidence>
<dbReference type="Pfam" id="PF00082">
    <property type="entry name" value="Peptidase_S8"/>
    <property type="match status" value="1"/>
</dbReference>
<dbReference type="PROSITE" id="PS00137">
    <property type="entry name" value="SUBTILASE_HIS"/>
    <property type="match status" value="1"/>
</dbReference>
<keyword evidence="3 5" id="KW-0378">Hydrolase</keyword>
<name>A0ABU3GSD4_9SPHI</name>
<dbReference type="SUPFAM" id="SSF52743">
    <property type="entry name" value="Subtilisin-like"/>
    <property type="match status" value="1"/>
</dbReference>
<dbReference type="InterPro" id="IPR022398">
    <property type="entry name" value="Peptidase_S8_His-AS"/>
</dbReference>
<dbReference type="EMBL" id="JAVLVU010000001">
    <property type="protein sequence ID" value="MDT3402690.1"/>
    <property type="molecule type" value="Genomic_DNA"/>
</dbReference>
<organism evidence="8 9">
    <name type="scientific">Mucilaginibacter terrae</name>
    <dbReference type="NCBI Taxonomy" id="1955052"/>
    <lineage>
        <taxon>Bacteria</taxon>
        <taxon>Pseudomonadati</taxon>
        <taxon>Bacteroidota</taxon>
        <taxon>Sphingobacteriia</taxon>
        <taxon>Sphingobacteriales</taxon>
        <taxon>Sphingobacteriaceae</taxon>
        <taxon>Mucilaginibacter</taxon>
    </lineage>
</organism>
<dbReference type="InterPro" id="IPR034080">
    <property type="entry name" value="Protease_P7-like_dom"/>
</dbReference>
<feature type="signal peptide" evidence="6">
    <location>
        <begin position="1"/>
        <end position="24"/>
    </location>
</feature>
<evidence type="ECO:0000256" key="5">
    <source>
        <dbReference type="PROSITE-ProRule" id="PRU01240"/>
    </source>
</evidence>
<feature type="active site" description="Charge relay system" evidence="5">
    <location>
        <position position="451"/>
    </location>
</feature>
<keyword evidence="2 5" id="KW-0645">Protease</keyword>
<protein>
    <submittedName>
        <fullName evidence="8">Subtilisin family serine protease</fullName>
    </submittedName>
</protein>
<dbReference type="InterPro" id="IPR050131">
    <property type="entry name" value="Peptidase_S8_subtilisin-like"/>
</dbReference>
<keyword evidence="6" id="KW-0732">Signal</keyword>
<evidence type="ECO:0000256" key="1">
    <source>
        <dbReference type="ARBA" id="ARBA00011073"/>
    </source>
</evidence>
<dbReference type="InterPro" id="IPR036852">
    <property type="entry name" value="Peptidase_S8/S53_dom_sf"/>
</dbReference>
<gene>
    <name evidence="8" type="ORF">QE417_001762</name>
</gene>
<dbReference type="Proteomes" id="UP001258315">
    <property type="component" value="Unassembled WGS sequence"/>
</dbReference>
<dbReference type="GO" id="GO:0008233">
    <property type="term" value="F:peptidase activity"/>
    <property type="evidence" value="ECO:0007669"/>
    <property type="project" value="UniProtKB-KW"/>
</dbReference>
<dbReference type="PRINTS" id="PR00723">
    <property type="entry name" value="SUBTILISIN"/>
</dbReference>
<dbReference type="PROSITE" id="PS51892">
    <property type="entry name" value="SUBTILASE"/>
    <property type="match status" value="1"/>
</dbReference>
<keyword evidence="9" id="KW-1185">Reference proteome</keyword>